<sequence length="202" mass="20759">MRVGVAGGILGAALLAGCGQPETAPRPADRPSGSADPTPSGAADRDSAAGHDAELVAWVDEYCSAAADVVDAASRFPSIDASTPERTSATADRLLTVMIGGLDNALERLRGVGETGVDGADRMRSSTVEAYGRVRDQAAGAKRALDRRGAEAVGVVRATLDRFGGLDLLGDLDRVPELRDAGTRSDTCGRLTAWGDARIAGR</sequence>
<dbReference type="AlphaFoldDB" id="A0A839RXJ3"/>
<dbReference type="RefSeq" id="WP_183648927.1">
    <property type="nucleotide sequence ID" value="NZ_JACHWU010000001.1"/>
</dbReference>
<comment type="caution">
    <text evidence="2">The sequence shown here is derived from an EMBL/GenBank/DDBJ whole genome shotgun (WGS) entry which is preliminary data.</text>
</comment>
<evidence type="ECO:0008006" key="4">
    <source>
        <dbReference type="Google" id="ProtNLM"/>
    </source>
</evidence>
<dbReference type="PROSITE" id="PS51257">
    <property type="entry name" value="PROKAR_LIPOPROTEIN"/>
    <property type="match status" value="1"/>
</dbReference>
<dbReference type="Proteomes" id="UP000550714">
    <property type="component" value="Unassembled WGS sequence"/>
</dbReference>
<evidence type="ECO:0000313" key="2">
    <source>
        <dbReference type="EMBL" id="MBB3050166.1"/>
    </source>
</evidence>
<evidence type="ECO:0000256" key="1">
    <source>
        <dbReference type="SAM" id="MobiDB-lite"/>
    </source>
</evidence>
<dbReference type="EMBL" id="JACHWU010000001">
    <property type="protein sequence ID" value="MBB3050166.1"/>
    <property type="molecule type" value="Genomic_DNA"/>
</dbReference>
<evidence type="ECO:0000313" key="3">
    <source>
        <dbReference type="Proteomes" id="UP000550714"/>
    </source>
</evidence>
<protein>
    <recommendedName>
        <fullName evidence="4">Lipoprotein</fullName>
    </recommendedName>
</protein>
<reference evidence="2 3" key="1">
    <citation type="submission" date="2020-08" db="EMBL/GenBank/DDBJ databases">
        <title>Genomic Encyclopedia of Type Strains, Phase III (KMG-III): the genomes of soil and plant-associated and newly described type strains.</title>
        <authorList>
            <person name="Whitman W."/>
        </authorList>
    </citation>
    <scope>NUCLEOTIDE SEQUENCE [LARGE SCALE GENOMIC DNA]</scope>
    <source>
        <strain evidence="2 3">CECT 8577</strain>
    </source>
</reference>
<organism evidence="2 3">
    <name type="scientific">Prauserella isguenensis</name>
    <dbReference type="NCBI Taxonomy" id="1470180"/>
    <lineage>
        <taxon>Bacteria</taxon>
        <taxon>Bacillati</taxon>
        <taxon>Actinomycetota</taxon>
        <taxon>Actinomycetes</taxon>
        <taxon>Pseudonocardiales</taxon>
        <taxon>Pseudonocardiaceae</taxon>
        <taxon>Prauserella</taxon>
    </lineage>
</organism>
<gene>
    <name evidence="2" type="ORF">FHS23_001161</name>
</gene>
<proteinExistence type="predicted"/>
<feature type="region of interest" description="Disordered" evidence="1">
    <location>
        <begin position="18"/>
        <end position="49"/>
    </location>
</feature>
<keyword evidence="3" id="KW-1185">Reference proteome</keyword>
<name>A0A839RXJ3_9PSEU</name>
<accession>A0A839RXJ3</accession>